<dbReference type="NCBIfam" id="NF033617">
    <property type="entry name" value="RND_permease_2"/>
    <property type="match status" value="1"/>
</dbReference>
<evidence type="ECO:0000256" key="4">
    <source>
        <dbReference type="ARBA" id="ARBA00022519"/>
    </source>
</evidence>
<keyword evidence="7 8" id="KW-0472">Membrane</keyword>
<dbReference type="RefSeq" id="WP_131998911.1">
    <property type="nucleotide sequence ID" value="NZ_SMGK01000006.1"/>
</dbReference>
<name>A0A4R1L1F0_9BACT</name>
<evidence type="ECO:0000256" key="6">
    <source>
        <dbReference type="ARBA" id="ARBA00022989"/>
    </source>
</evidence>
<evidence type="ECO:0000313" key="9">
    <source>
        <dbReference type="EMBL" id="TCK70837.1"/>
    </source>
</evidence>
<keyword evidence="2" id="KW-0813">Transport</keyword>
<evidence type="ECO:0000256" key="1">
    <source>
        <dbReference type="ARBA" id="ARBA00004429"/>
    </source>
</evidence>
<dbReference type="EMBL" id="SMGK01000006">
    <property type="protein sequence ID" value="TCK70837.1"/>
    <property type="molecule type" value="Genomic_DNA"/>
</dbReference>
<feature type="transmembrane region" description="Helical" evidence="8">
    <location>
        <begin position="532"/>
        <end position="550"/>
    </location>
</feature>
<feature type="transmembrane region" description="Helical" evidence="8">
    <location>
        <begin position="911"/>
        <end position="937"/>
    </location>
</feature>
<feature type="transmembrane region" description="Helical" evidence="8">
    <location>
        <begin position="861"/>
        <end position="878"/>
    </location>
</feature>
<accession>A0A4R1L1F0</accession>
<evidence type="ECO:0000313" key="10">
    <source>
        <dbReference type="Proteomes" id="UP000295210"/>
    </source>
</evidence>
<sequence>MHLSAPFIRRPVATTLLSFALLLAGAVAYGLLPVASLPEVDFPTINVNANLPGASPETMASSVATPLERQFGRIAGVTQMTSASSLGGTSVTLQFDLDRDINAAARDVQASINAARGQLPTNLPQNPHYWKVNPADAPIMILALTSDELPKGRIYDAADSILAQKIAQIPGVGEDFVGGSSQPAVRVELNPLQLSSYNIGLEAIRTMLGAVNMDSAKGYLKSGGQMSTIAANDQLMKASLYGPLIAGYNSATGAPVRLDQLGEVTDGIADIHTAGLANGKPAVLIIVFKAPGANVIATVERLYAALPALKASISPLINLQVTLDRTVTIRAAVHDVEITLIISILLVVMVVFLFLRNFWATIIPSVAVPLSLVGTFGVMYLLGYSLDNLSLMALTISTGFVVDDAIVVIENISRYLEMGMSPREAALKGSREIGFTVLSMSTSLIAVFIPILLMGGIVGRLFREFAVTLSVAIAVSMFVSLTTTPMMCAEFLKPHDQEKHGRFYLAGERFFNWLLRGYDHGLRWVIAHKGPVLLITVATFFLNVYLFILVPKGFFPQQDTGRIMGSIRASQDISFDAMHVKQTALANIVRQDPGVQAVIAFAGSGGGATVNVGRMFITLKPLNERGGVTSDQIIDRLRPKLAQIPGVALFLQSAQDISVGARASDAQYQYTLEGEDLKLLNEWAPRLLAKMRTMPELRDASTDQQDQGLAANLTIDRDTASRLGISAAMIDNVLYDAFGQREVSTMLTPLNQYHVVMEVAPQYQRNPDSLANIYIKSQTGQSVPLSAVTKFASARTALAVNHQGQFPAVTLTFNLAPGVSLGQAVTALNIAQEDIGMPSAVHASFQGTAQAFQSSLSSEPFLILTALATVYIVLGILYESYIHPITILSTLPSAGVGAILALLITHTDLSVIAIIGIILLIGIVKKNAIMMIDFALVAEREQGKTPEQAIYQACLLRFRPIMMTTAAALLGGLPLALGTGTGSELRRPLGITIVGGLLVSQMLTLFTTPVVYLFFDKLQVRVQRFGKRFESGERVPTHKSPNAVPGD</sequence>
<dbReference type="GO" id="GO:0005886">
    <property type="term" value="C:plasma membrane"/>
    <property type="evidence" value="ECO:0007669"/>
    <property type="project" value="UniProtKB-SubCell"/>
</dbReference>
<dbReference type="Gene3D" id="3.30.2090.10">
    <property type="entry name" value="Multidrug efflux transporter AcrB TolC docking domain, DN and DC subdomains"/>
    <property type="match status" value="2"/>
</dbReference>
<dbReference type="Pfam" id="PF00873">
    <property type="entry name" value="ACR_tran"/>
    <property type="match status" value="1"/>
</dbReference>
<dbReference type="PANTHER" id="PTHR32063:SF34">
    <property type="entry name" value="MULTIDRUG RESISTANCE PROTEIN MDTC"/>
    <property type="match status" value="1"/>
</dbReference>
<dbReference type="InterPro" id="IPR027463">
    <property type="entry name" value="AcrB_DN_DC_subdom"/>
</dbReference>
<dbReference type="Proteomes" id="UP000295210">
    <property type="component" value="Unassembled WGS sequence"/>
</dbReference>
<dbReference type="FunFam" id="1.20.1640.10:FF:000001">
    <property type="entry name" value="Efflux pump membrane transporter"/>
    <property type="match status" value="1"/>
</dbReference>
<reference evidence="9 10" key="1">
    <citation type="submission" date="2019-03" db="EMBL/GenBank/DDBJ databases">
        <title>Genomic Encyclopedia of Type Strains, Phase IV (KMG-IV): sequencing the most valuable type-strain genomes for metagenomic binning, comparative biology and taxonomic classification.</title>
        <authorList>
            <person name="Goeker M."/>
        </authorList>
    </citation>
    <scope>NUCLEOTIDE SEQUENCE [LARGE SCALE GENOMIC DNA]</scope>
    <source>
        <strain evidence="9 10">DSM 103428</strain>
    </source>
</reference>
<feature type="transmembrane region" description="Helical" evidence="8">
    <location>
        <begin position="989"/>
        <end position="1015"/>
    </location>
</feature>
<dbReference type="Gene3D" id="3.30.70.1320">
    <property type="entry name" value="Multidrug efflux transporter AcrB pore domain like"/>
    <property type="match status" value="1"/>
</dbReference>
<gene>
    <name evidence="9" type="ORF">C7378_3226</name>
</gene>
<dbReference type="OrthoDB" id="9757876at2"/>
<feature type="transmembrane region" description="Helical" evidence="8">
    <location>
        <begin position="958"/>
        <end position="977"/>
    </location>
</feature>
<protein>
    <submittedName>
        <fullName evidence="9">Multidrug efflux pump</fullName>
    </submittedName>
</protein>
<evidence type="ECO:0000256" key="5">
    <source>
        <dbReference type="ARBA" id="ARBA00022692"/>
    </source>
</evidence>
<dbReference type="AlphaFoldDB" id="A0A4R1L1F0"/>
<keyword evidence="4" id="KW-0997">Cell inner membrane</keyword>
<evidence type="ECO:0000256" key="2">
    <source>
        <dbReference type="ARBA" id="ARBA00022448"/>
    </source>
</evidence>
<dbReference type="SUPFAM" id="SSF82714">
    <property type="entry name" value="Multidrug efflux transporter AcrB TolC docking domain, DN and DC subdomains"/>
    <property type="match status" value="2"/>
</dbReference>
<keyword evidence="6 8" id="KW-1133">Transmembrane helix</keyword>
<dbReference type="SUPFAM" id="SSF82866">
    <property type="entry name" value="Multidrug efflux transporter AcrB transmembrane domain"/>
    <property type="match status" value="2"/>
</dbReference>
<evidence type="ECO:0000256" key="8">
    <source>
        <dbReference type="SAM" id="Phobius"/>
    </source>
</evidence>
<dbReference type="PANTHER" id="PTHR32063">
    <property type="match status" value="1"/>
</dbReference>
<evidence type="ECO:0000256" key="3">
    <source>
        <dbReference type="ARBA" id="ARBA00022475"/>
    </source>
</evidence>
<dbReference type="GO" id="GO:0042910">
    <property type="term" value="F:xenobiotic transmembrane transporter activity"/>
    <property type="evidence" value="ECO:0007669"/>
    <property type="project" value="TreeGrafter"/>
</dbReference>
<dbReference type="Gene3D" id="3.30.70.1440">
    <property type="entry name" value="Multidrug efflux transporter AcrB pore domain"/>
    <property type="match status" value="1"/>
</dbReference>
<keyword evidence="3" id="KW-1003">Cell membrane</keyword>
<keyword evidence="5 8" id="KW-0812">Transmembrane</keyword>
<dbReference type="Gene3D" id="3.30.70.1430">
    <property type="entry name" value="Multidrug efflux transporter AcrB pore domain"/>
    <property type="match status" value="2"/>
</dbReference>
<comment type="caution">
    <text evidence="9">The sequence shown here is derived from an EMBL/GenBank/DDBJ whole genome shotgun (WGS) entry which is preliminary data.</text>
</comment>
<organism evidence="9 10">
    <name type="scientific">Acidipila rosea</name>
    <dbReference type="NCBI Taxonomy" id="768535"/>
    <lineage>
        <taxon>Bacteria</taxon>
        <taxon>Pseudomonadati</taxon>
        <taxon>Acidobacteriota</taxon>
        <taxon>Terriglobia</taxon>
        <taxon>Terriglobales</taxon>
        <taxon>Acidobacteriaceae</taxon>
        <taxon>Acidipila</taxon>
    </lineage>
</organism>
<feature type="transmembrane region" description="Helical" evidence="8">
    <location>
        <begin position="362"/>
        <end position="383"/>
    </location>
</feature>
<keyword evidence="10" id="KW-1185">Reference proteome</keyword>
<dbReference type="Gene3D" id="1.20.1640.10">
    <property type="entry name" value="Multidrug efflux transporter AcrB transmembrane domain"/>
    <property type="match status" value="2"/>
</dbReference>
<dbReference type="InterPro" id="IPR001036">
    <property type="entry name" value="Acrflvin-R"/>
</dbReference>
<feature type="transmembrane region" description="Helical" evidence="8">
    <location>
        <begin position="338"/>
        <end position="355"/>
    </location>
</feature>
<dbReference type="PRINTS" id="PR00702">
    <property type="entry name" value="ACRIFLAVINRP"/>
</dbReference>
<proteinExistence type="predicted"/>
<feature type="transmembrane region" description="Helical" evidence="8">
    <location>
        <begin position="433"/>
        <end position="453"/>
    </location>
</feature>
<evidence type="ECO:0000256" key="7">
    <source>
        <dbReference type="ARBA" id="ARBA00023136"/>
    </source>
</evidence>
<feature type="transmembrane region" description="Helical" evidence="8">
    <location>
        <begin position="465"/>
        <end position="492"/>
    </location>
</feature>
<comment type="subcellular location">
    <subcellularLocation>
        <location evidence="1">Cell inner membrane</location>
        <topology evidence="1">Multi-pass membrane protein</topology>
    </subcellularLocation>
</comment>
<dbReference type="SUPFAM" id="SSF82693">
    <property type="entry name" value="Multidrug efflux transporter AcrB pore domain, PN1, PN2, PC1 and PC2 subdomains"/>
    <property type="match status" value="3"/>
</dbReference>
<dbReference type="FunFam" id="3.30.70.1430:FF:000001">
    <property type="entry name" value="Efflux pump membrane transporter"/>
    <property type="match status" value="1"/>
</dbReference>